<protein>
    <submittedName>
        <fullName evidence="8">MFS transporter</fullName>
    </submittedName>
</protein>
<dbReference type="GO" id="GO:0022857">
    <property type="term" value="F:transmembrane transporter activity"/>
    <property type="evidence" value="ECO:0007669"/>
    <property type="project" value="InterPro"/>
</dbReference>
<dbReference type="InterPro" id="IPR050171">
    <property type="entry name" value="MFS_Transporters"/>
</dbReference>
<gene>
    <name evidence="8" type="ORF">CS022_19620</name>
</gene>
<proteinExistence type="predicted"/>
<feature type="transmembrane region" description="Helical" evidence="7">
    <location>
        <begin position="321"/>
        <end position="342"/>
    </location>
</feature>
<feature type="transmembrane region" description="Helical" evidence="7">
    <location>
        <begin position="94"/>
        <end position="123"/>
    </location>
</feature>
<feature type="transmembrane region" description="Helical" evidence="7">
    <location>
        <begin position="15"/>
        <end position="42"/>
    </location>
</feature>
<dbReference type="AlphaFoldDB" id="A0A4V1LSI1"/>
<keyword evidence="5 7" id="KW-1133">Transmembrane helix</keyword>
<dbReference type="OrthoDB" id="9764259at2"/>
<keyword evidence="4 7" id="KW-0812">Transmembrane</keyword>
<feature type="transmembrane region" description="Helical" evidence="7">
    <location>
        <begin position="266"/>
        <end position="285"/>
    </location>
</feature>
<evidence type="ECO:0000256" key="7">
    <source>
        <dbReference type="SAM" id="Phobius"/>
    </source>
</evidence>
<dbReference type="InterPro" id="IPR036259">
    <property type="entry name" value="MFS_trans_sf"/>
</dbReference>
<dbReference type="Gene3D" id="1.20.1250.20">
    <property type="entry name" value="MFS general substrate transporter like domains"/>
    <property type="match status" value="1"/>
</dbReference>
<sequence length="411" mass="44474">MSVSQVLPQRESSEAFSLFVLFSVVFLGSAGFFITIPSYVGLFLSHSRGMTDNSMSIEERRQLYGLVMSFAPFISMLFTPFLARLSDSISRKFMMSLCLVIAAIGFAMPVLAIAAGSIVLLFAGNMINSLGSASQPIAQAELSKISEGPKRVKLMSLVGVVMTAAMSFGPALGSKLSAEFGVSAPFYACLGLSLINLIMLQYTHVSTKAEVKENPISLLAPLKRSQKGFFSSLGLVFLCQFCWSLYFQSTAFILPEVFNYSIESSYYQGLMSAIGIIMIGSLLLLPTALMTHWPLTTCIRVALVVAGAGMLIMTLCNEYWLHMLVLVPTIIAVAVLYPFYLIQLSEAAARDDQGWAMALASAAIGLAWTLSGYLTAMMINITLYLPLWVASAGLFAAITLTRKGKTNANTL</sequence>
<dbReference type="EMBL" id="PEIB01000032">
    <property type="protein sequence ID" value="RXJ71778.1"/>
    <property type="molecule type" value="Genomic_DNA"/>
</dbReference>
<dbReference type="GO" id="GO:0005886">
    <property type="term" value="C:plasma membrane"/>
    <property type="evidence" value="ECO:0007669"/>
    <property type="project" value="UniProtKB-SubCell"/>
</dbReference>
<dbReference type="InterPro" id="IPR011701">
    <property type="entry name" value="MFS"/>
</dbReference>
<keyword evidence="9" id="KW-1185">Reference proteome</keyword>
<feature type="transmembrane region" description="Helical" evidence="7">
    <location>
        <begin position="297"/>
        <end position="315"/>
    </location>
</feature>
<comment type="caution">
    <text evidence="8">The sequence shown here is derived from an EMBL/GenBank/DDBJ whole genome shotgun (WGS) entry which is preliminary data.</text>
</comment>
<organism evidence="8 9">
    <name type="scientific">Veronia nyctiphanis</name>
    <dbReference type="NCBI Taxonomy" id="1278244"/>
    <lineage>
        <taxon>Bacteria</taxon>
        <taxon>Pseudomonadati</taxon>
        <taxon>Pseudomonadota</taxon>
        <taxon>Gammaproteobacteria</taxon>
        <taxon>Vibrionales</taxon>
        <taxon>Vibrionaceae</taxon>
        <taxon>Veronia</taxon>
    </lineage>
</organism>
<comment type="subcellular location">
    <subcellularLocation>
        <location evidence="1">Cell membrane</location>
        <topology evidence="1">Multi-pass membrane protein</topology>
    </subcellularLocation>
</comment>
<dbReference type="RefSeq" id="WP_129123639.1">
    <property type="nucleotide sequence ID" value="NZ_PEIB01000032.1"/>
</dbReference>
<feature type="transmembrane region" description="Helical" evidence="7">
    <location>
        <begin position="184"/>
        <end position="202"/>
    </location>
</feature>
<feature type="transmembrane region" description="Helical" evidence="7">
    <location>
        <begin position="154"/>
        <end position="172"/>
    </location>
</feature>
<evidence type="ECO:0000256" key="5">
    <source>
        <dbReference type="ARBA" id="ARBA00022989"/>
    </source>
</evidence>
<evidence type="ECO:0000256" key="2">
    <source>
        <dbReference type="ARBA" id="ARBA00022448"/>
    </source>
</evidence>
<dbReference type="Pfam" id="PF07690">
    <property type="entry name" value="MFS_1"/>
    <property type="match status" value="1"/>
</dbReference>
<feature type="transmembrane region" description="Helical" evidence="7">
    <location>
        <begin position="228"/>
        <end position="246"/>
    </location>
</feature>
<dbReference type="Proteomes" id="UP000290287">
    <property type="component" value="Unassembled WGS sequence"/>
</dbReference>
<evidence type="ECO:0000313" key="9">
    <source>
        <dbReference type="Proteomes" id="UP000290287"/>
    </source>
</evidence>
<evidence type="ECO:0000256" key="4">
    <source>
        <dbReference type="ARBA" id="ARBA00022692"/>
    </source>
</evidence>
<keyword evidence="3" id="KW-1003">Cell membrane</keyword>
<feature type="transmembrane region" description="Helical" evidence="7">
    <location>
        <begin position="354"/>
        <end position="375"/>
    </location>
</feature>
<evidence type="ECO:0000256" key="6">
    <source>
        <dbReference type="ARBA" id="ARBA00023136"/>
    </source>
</evidence>
<evidence type="ECO:0000256" key="3">
    <source>
        <dbReference type="ARBA" id="ARBA00022475"/>
    </source>
</evidence>
<keyword evidence="6 7" id="KW-0472">Membrane</keyword>
<feature type="transmembrane region" description="Helical" evidence="7">
    <location>
        <begin position="381"/>
        <end position="401"/>
    </location>
</feature>
<keyword evidence="2" id="KW-0813">Transport</keyword>
<dbReference type="SUPFAM" id="SSF103473">
    <property type="entry name" value="MFS general substrate transporter"/>
    <property type="match status" value="1"/>
</dbReference>
<dbReference type="PANTHER" id="PTHR23517:SF2">
    <property type="entry name" value="MULTIDRUG RESISTANCE PROTEIN MDTH"/>
    <property type="match status" value="1"/>
</dbReference>
<name>A0A4V1LSI1_9GAMM</name>
<evidence type="ECO:0000256" key="1">
    <source>
        <dbReference type="ARBA" id="ARBA00004651"/>
    </source>
</evidence>
<evidence type="ECO:0000313" key="8">
    <source>
        <dbReference type="EMBL" id="RXJ71778.1"/>
    </source>
</evidence>
<reference evidence="8 9" key="1">
    <citation type="submission" date="2017-10" db="EMBL/GenBank/DDBJ databases">
        <title>Nyctiphanis sp. nov., isolated from the stomach of the euphausiid Nyctiphanes simplex (Hansen, 1911) in the Gulf of California.</title>
        <authorList>
            <person name="Gomez-Gil B."/>
            <person name="Aguilar-Mendez M."/>
            <person name="Lopez-Cortes A."/>
            <person name="Gomez-Gutierrez J."/>
            <person name="Roque A."/>
            <person name="Lang E."/>
            <person name="Gonzalez-Castillo A."/>
        </authorList>
    </citation>
    <scope>NUCLEOTIDE SEQUENCE [LARGE SCALE GENOMIC DNA]</scope>
    <source>
        <strain evidence="8 9">CAIM 600</strain>
    </source>
</reference>
<feature type="transmembrane region" description="Helical" evidence="7">
    <location>
        <begin position="63"/>
        <end position="82"/>
    </location>
</feature>
<accession>A0A4V1LSI1</accession>
<dbReference type="PANTHER" id="PTHR23517">
    <property type="entry name" value="RESISTANCE PROTEIN MDTM, PUTATIVE-RELATED-RELATED"/>
    <property type="match status" value="1"/>
</dbReference>